<dbReference type="EC" id="3.1.1.-" evidence="3"/>
<evidence type="ECO:0000256" key="3">
    <source>
        <dbReference type="RuleBase" id="RU361235"/>
    </source>
</evidence>
<dbReference type="Proteomes" id="UP000323380">
    <property type="component" value="Unassembled WGS sequence"/>
</dbReference>
<dbReference type="InterPro" id="IPR050309">
    <property type="entry name" value="Type-B_Carboxylest/Lipase"/>
</dbReference>
<dbReference type="STRING" id="1220554.GCA_001552135_04846"/>
<dbReference type="AlphaFoldDB" id="A0A5D0NWN7"/>
<dbReference type="PROSITE" id="PS00122">
    <property type="entry name" value="CARBOXYLESTERASE_B_1"/>
    <property type="match status" value="1"/>
</dbReference>
<accession>A0A5D0NWN7</accession>
<dbReference type="InterPro" id="IPR029058">
    <property type="entry name" value="AB_hydrolase_fold"/>
</dbReference>
<keyword evidence="7" id="KW-1185">Reference proteome</keyword>
<evidence type="ECO:0000313" key="6">
    <source>
        <dbReference type="EMBL" id="TYB48877.1"/>
    </source>
</evidence>
<feature type="compositionally biased region" description="Basic and acidic residues" evidence="4">
    <location>
        <begin position="520"/>
        <end position="531"/>
    </location>
</feature>
<dbReference type="PANTHER" id="PTHR11559">
    <property type="entry name" value="CARBOXYLESTERASE"/>
    <property type="match status" value="1"/>
</dbReference>
<dbReference type="EMBL" id="VSFG01000001">
    <property type="protein sequence ID" value="TYB48877.1"/>
    <property type="molecule type" value="Genomic_DNA"/>
</dbReference>
<protein>
    <recommendedName>
        <fullName evidence="3">Carboxylic ester hydrolase</fullName>
        <ecNumber evidence="3">3.1.1.-</ecNumber>
    </recommendedName>
</protein>
<dbReference type="RefSeq" id="WP_067895503.1">
    <property type="nucleotide sequence ID" value="NZ_VSFG01000001.1"/>
</dbReference>
<feature type="region of interest" description="Disordered" evidence="4">
    <location>
        <begin position="512"/>
        <end position="531"/>
    </location>
</feature>
<gene>
    <name evidence="6" type="ORF">FXF69_06905</name>
</gene>
<dbReference type="InterPro" id="IPR019826">
    <property type="entry name" value="Carboxylesterase_B_AS"/>
</dbReference>
<evidence type="ECO:0000259" key="5">
    <source>
        <dbReference type="Pfam" id="PF00135"/>
    </source>
</evidence>
<reference evidence="6 7" key="1">
    <citation type="submission" date="2019-08" db="EMBL/GenBank/DDBJ databases">
        <title>Actinomadura sp. nov. CYP1-5 isolated from mountain soil.</title>
        <authorList>
            <person name="Songsumanus A."/>
            <person name="Kuncharoen N."/>
            <person name="Kudo T."/>
            <person name="Yuki M."/>
            <person name="Igarashi Y."/>
            <person name="Tanasupawat S."/>
        </authorList>
    </citation>
    <scope>NUCLEOTIDE SEQUENCE [LARGE SCALE GENOMIC DNA]</scope>
    <source>
        <strain evidence="6 7">JCM 14158</strain>
    </source>
</reference>
<dbReference type="InterPro" id="IPR002018">
    <property type="entry name" value="CarbesteraseB"/>
</dbReference>
<evidence type="ECO:0000256" key="2">
    <source>
        <dbReference type="ARBA" id="ARBA00022801"/>
    </source>
</evidence>
<sequence>MQQRVIADTTSGKVGGVRHRGVASFLGVPYGAPTGGPARFRPPEPAKPWTGVRDATVFGRAAPQNDIRLAATGSWVEAIDYFYPRTGSALEGVPMGEDCLVLNVWTPEAAPPGRRPVMVWLHGGGYQHGAGSESMFLGDRLARLGDVVVVTVNHRLGIFGYLALDALLGAEFEHAGIAGLLDLVLALEWVRDNIDGFGGDPGNVTVFGQSGGGDKVRTLMSMPSASGLFHKAIIQSSPGPLATSADAARDLAEQAVRLSGLGRSRARELTTWDTGSLLELQRALTGDVMGGFTLDQDLLDAAQASFAPHLDPSPAPDGAGVPVLVGHTSHDASLILCNAPEYATFSDSQLRAWTEGRFDIGADALATAYQDRVGPEPARLRLARIVTDTTFAPTAINLASHLSTSRTVLQPPPAAIQPTSSARPPVYCYEFAYRTPILGGLLGATHSLDLPFVFHNAELSPLAGDRGDRRDVSTRMASAWTSFARNGEPGHADIPAWEPYTPETRATMHIDSTWSLETGQDPRDLPSRTRA</sequence>
<organism evidence="6 7">
    <name type="scientific">Actinomadura chibensis</name>
    <dbReference type="NCBI Taxonomy" id="392828"/>
    <lineage>
        <taxon>Bacteria</taxon>
        <taxon>Bacillati</taxon>
        <taxon>Actinomycetota</taxon>
        <taxon>Actinomycetes</taxon>
        <taxon>Streptosporangiales</taxon>
        <taxon>Thermomonosporaceae</taxon>
        <taxon>Actinomadura</taxon>
    </lineage>
</organism>
<dbReference type="GO" id="GO:0016787">
    <property type="term" value="F:hydrolase activity"/>
    <property type="evidence" value="ECO:0007669"/>
    <property type="project" value="UniProtKB-KW"/>
</dbReference>
<dbReference type="SUPFAM" id="SSF53474">
    <property type="entry name" value="alpha/beta-Hydrolases"/>
    <property type="match status" value="1"/>
</dbReference>
<dbReference type="Gene3D" id="3.40.50.1820">
    <property type="entry name" value="alpha/beta hydrolase"/>
    <property type="match status" value="1"/>
</dbReference>
<dbReference type="Pfam" id="PF00135">
    <property type="entry name" value="COesterase"/>
    <property type="match status" value="1"/>
</dbReference>
<evidence type="ECO:0000256" key="4">
    <source>
        <dbReference type="SAM" id="MobiDB-lite"/>
    </source>
</evidence>
<name>A0A5D0NWN7_9ACTN</name>
<evidence type="ECO:0000313" key="7">
    <source>
        <dbReference type="Proteomes" id="UP000323380"/>
    </source>
</evidence>
<proteinExistence type="inferred from homology"/>
<comment type="caution">
    <text evidence="6">The sequence shown here is derived from an EMBL/GenBank/DDBJ whole genome shotgun (WGS) entry which is preliminary data.</text>
</comment>
<evidence type="ECO:0000256" key="1">
    <source>
        <dbReference type="ARBA" id="ARBA00005964"/>
    </source>
</evidence>
<keyword evidence="2 3" id="KW-0378">Hydrolase</keyword>
<feature type="domain" description="Carboxylesterase type B" evidence="5">
    <location>
        <begin position="6"/>
        <end position="514"/>
    </location>
</feature>
<comment type="similarity">
    <text evidence="1 3">Belongs to the type-B carboxylesterase/lipase family.</text>
</comment>